<reference evidence="6" key="1">
    <citation type="submission" date="2018-01" db="EMBL/GenBank/DDBJ databases">
        <authorList>
            <person name="Mao J.F."/>
        </authorList>
    </citation>
    <scope>NUCLEOTIDE SEQUENCE</scope>
    <source>
        <strain evidence="6">Huo1</strain>
        <tissue evidence="6">Leaf</tissue>
    </source>
</reference>
<dbReference type="SUPFAM" id="SSF53182">
    <property type="entry name" value="Pyrrolidone carboxyl peptidase (pyroglutamate aminopeptidase)"/>
    <property type="match status" value="1"/>
</dbReference>
<keyword evidence="4" id="KW-0378">Hydrolase</keyword>
<dbReference type="InterPro" id="IPR016125">
    <property type="entry name" value="Peptidase_C15-like"/>
</dbReference>
<dbReference type="GO" id="GO:0005829">
    <property type="term" value="C:cytosol"/>
    <property type="evidence" value="ECO:0007669"/>
    <property type="project" value="InterPro"/>
</dbReference>
<proteinExistence type="inferred from homology"/>
<dbReference type="EMBL" id="PNBA02000012">
    <property type="protein sequence ID" value="KAG6406308.1"/>
    <property type="molecule type" value="Genomic_DNA"/>
</dbReference>
<name>A0A8X8X5Y7_SALSN</name>
<evidence type="ECO:0000256" key="4">
    <source>
        <dbReference type="ARBA" id="ARBA00022801"/>
    </source>
</evidence>
<dbReference type="InterPro" id="IPR000816">
    <property type="entry name" value="Peptidase_C15"/>
</dbReference>
<evidence type="ECO:0000256" key="1">
    <source>
        <dbReference type="ARBA" id="ARBA00006641"/>
    </source>
</evidence>
<evidence type="ECO:0008006" key="8">
    <source>
        <dbReference type="Google" id="ProtNLM"/>
    </source>
</evidence>
<dbReference type="GO" id="GO:0016920">
    <property type="term" value="F:pyroglutamyl-peptidase activity"/>
    <property type="evidence" value="ECO:0007669"/>
    <property type="project" value="InterPro"/>
</dbReference>
<keyword evidence="5" id="KW-0788">Thiol protease</keyword>
<evidence type="ECO:0000313" key="6">
    <source>
        <dbReference type="EMBL" id="KAG6406308.1"/>
    </source>
</evidence>
<dbReference type="GO" id="GO:0006508">
    <property type="term" value="P:proteolysis"/>
    <property type="evidence" value="ECO:0007669"/>
    <property type="project" value="UniProtKB-KW"/>
</dbReference>
<evidence type="ECO:0000313" key="7">
    <source>
        <dbReference type="Proteomes" id="UP000298416"/>
    </source>
</evidence>
<comment type="similarity">
    <text evidence="1">Belongs to the peptidase C15 family.</text>
</comment>
<evidence type="ECO:0000256" key="2">
    <source>
        <dbReference type="ARBA" id="ARBA00022490"/>
    </source>
</evidence>
<dbReference type="Pfam" id="PF01470">
    <property type="entry name" value="Peptidase_C15"/>
    <property type="match status" value="1"/>
</dbReference>
<dbReference type="Gene3D" id="3.40.630.20">
    <property type="entry name" value="Peptidase C15, pyroglutamyl peptidase I-like"/>
    <property type="match status" value="1"/>
</dbReference>
<reference evidence="6" key="2">
    <citation type="submission" date="2020-08" db="EMBL/GenBank/DDBJ databases">
        <title>Plant Genome Project.</title>
        <authorList>
            <person name="Zhang R.-G."/>
        </authorList>
    </citation>
    <scope>NUCLEOTIDE SEQUENCE</scope>
    <source>
        <strain evidence="6">Huo1</strain>
        <tissue evidence="6">Leaf</tissue>
    </source>
</reference>
<dbReference type="PIRSF" id="PIRSF015592">
    <property type="entry name" value="Prld-crbxl_pptds"/>
    <property type="match status" value="1"/>
</dbReference>
<keyword evidence="2" id="KW-0963">Cytoplasm</keyword>
<dbReference type="PANTHER" id="PTHR23402">
    <property type="entry name" value="PROTEASE FAMILY C15 PYROGLUTAMYL-PEPTIDASE I-RELATED"/>
    <property type="match status" value="1"/>
</dbReference>
<sequence length="261" mass="28679">MGSEGPAPVVTVHVTGFKKFHGVAENPTETIVNNLQSYMNKRGLPKGLILGTCTVLETAGQGAIVPLYQTLQSALSKDANVPNSNRVIWVHFGVNSGATRFAIEQQAVNEATFRCADEMGWKPQRVPIVPADGGISRLREVCDNFAYGSYRCPVVKLSLTQKLKSLRARMLGKSDPLQEVGKTSLPVKEITKSLAKMGYEVTTSDDAGRFVCNYVYYHSLRFAEQNGIKSVFVHVPLFLTIDEETQMQFAATLLETLASIY</sequence>
<dbReference type="InterPro" id="IPR036440">
    <property type="entry name" value="Peptidase_C15-like_sf"/>
</dbReference>
<accession>A0A8X8X5Y7</accession>
<evidence type="ECO:0000256" key="3">
    <source>
        <dbReference type="ARBA" id="ARBA00022670"/>
    </source>
</evidence>
<keyword evidence="7" id="KW-1185">Reference proteome</keyword>
<dbReference type="Proteomes" id="UP000298416">
    <property type="component" value="Unassembled WGS sequence"/>
</dbReference>
<dbReference type="AlphaFoldDB" id="A0A8X8X5Y7"/>
<dbReference type="PANTHER" id="PTHR23402:SF1">
    <property type="entry name" value="PYROGLUTAMYL-PEPTIDASE I"/>
    <property type="match status" value="1"/>
</dbReference>
<gene>
    <name evidence="6" type="ORF">SASPL_133908</name>
</gene>
<evidence type="ECO:0000256" key="5">
    <source>
        <dbReference type="ARBA" id="ARBA00022807"/>
    </source>
</evidence>
<dbReference type="CDD" id="cd00501">
    <property type="entry name" value="Peptidase_C15"/>
    <property type="match status" value="1"/>
</dbReference>
<protein>
    <recommendedName>
        <fullName evidence="8">Pyroglutamyl-peptidase</fullName>
    </recommendedName>
</protein>
<keyword evidence="3" id="KW-0645">Protease</keyword>
<comment type="caution">
    <text evidence="6">The sequence shown here is derived from an EMBL/GenBank/DDBJ whole genome shotgun (WGS) entry which is preliminary data.</text>
</comment>
<organism evidence="6">
    <name type="scientific">Salvia splendens</name>
    <name type="common">Scarlet sage</name>
    <dbReference type="NCBI Taxonomy" id="180675"/>
    <lineage>
        <taxon>Eukaryota</taxon>
        <taxon>Viridiplantae</taxon>
        <taxon>Streptophyta</taxon>
        <taxon>Embryophyta</taxon>
        <taxon>Tracheophyta</taxon>
        <taxon>Spermatophyta</taxon>
        <taxon>Magnoliopsida</taxon>
        <taxon>eudicotyledons</taxon>
        <taxon>Gunneridae</taxon>
        <taxon>Pentapetalae</taxon>
        <taxon>asterids</taxon>
        <taxon>lamiids</taxon>
        <taxon>Lamiales</taxon>
        <taxon>Lamiaceae</taxon>
        <taxon>Nepetoideae</taxon>
        <taxon>Mentheae</taxon>
        <taxon>Salviinae</taxon>
        <taxon>Salvia</taxon>
        <taxon>Salvia subgen. Calosphace</taxon>
        <taxon>core Calosphace</taxon>
    </lineage>
</organism>